<feature type="region of interest" description="Disordered" evidence="5">
    <location>
        <begin position="931"/>
        <end position="956"/>
    </location>
</feature>
<name>A0A8A4TNC0_SULCO</name>
<keyword evidence="3" id="KW-0328">Glycosyltransferase</keyword>
<dbReference type="Pfam" id="PF05693">
    <property type="entry name" value="Glycogen_syn"/>
    <property type="match status" value="2"/>
</dbReference>
<dbReference type="InterPro" id="IPR008631">
    <property type="entry name" value="Glycogen_synth"/>
</dbReference>
<accession>A0A8A4TNC0</accession>
<dbReference type="InterPro" id="IPR024517">
    <property type="entry name" value="Glycogen_phosphorylase_DUF3417"/>
</dbReference>
<dbReference type="EMBL" id="CP071793">
    <property type="protein sequence ID" value="QTD48085.1"/>
    <property type="molecule type" value="Genomic_DNA"/>
</dbReference>
<dbReference type="GO" id="GO:0004373">
    <property type="term" value="F:alpha-1,4-glucan glucosyltransferase (UDP-glucose donor) activity"/>
    <property type="evidence" value="ECO:0007669"/>
    <property type="project" value="InterPro"/>
</dbReference>
<dbReference type="Pfam" id="PF11897">
    <property type="entry name" value="DUF3417"/>
    <property type="match status" value="1"/>
</dbReference>
<evidence type="ECO:0000256" key="1">
    <source>
        <dbReference type="ARBA" id="ARBA00001275"/>
    </source>
</evidence>
<evidence type="ECO:0000259" key="6">
    <source>
        <dbReference type="Pfam" id="PF11897"/>
    </source>
</evidence>
<dbReference type="GO" id="GO:0004645">
    <property type="term" value="F:1,4-alpha-oligoglucan phosphorylase activity"/>
    <property type="evidence" value="ECO:0007669"/>
    <property type="project" value="UniProtKB-EC"/>
</dbReference>
<evidence type="ECO:0000256" key="4">
    <source>
        <dbReference type="ARBA" id="ARBA00022679"/>
    </source>
</evidence>
<reference evidence="7" key="1">
    <citation type="submission" date="2021-03" db="EMBL/GenBank/DDBJ databases">
        <title>Acanthopleuribacteraceae sp. M133.</title>
        <authorList>
            <person name="Wang G."/>
        </authorList>
    </citation>
    <scope>NUCLEOTIDE SEQUENCE</scope>
    <source>
        <strain evidence="7">M133</strain>
    </source>
</reference>
<keyword evidence="4" id="KW-0808">Transferase</keyword>
<evidence type="ECO:0000256" key="5">
    <source>
        <dbReference type="SAM" id="MobiDB-lite"/>
    </source>
</evidence>
<dbReference type="GO" id="GO:0005978">
    <property type="term" value="P:glycogen biosynthetic process"/>
    <property type="evidence" value="ECO:0007669"/>
    <property type="project" value="InterPro"/>
</dbReference>
<evidence type="ECO:0000313" key="7">
    <source>
        <dbReference type="EMBL" id="QTD48085.1"/>
    </source>
</evidence>
<dbReference type="Gene3D" id="3.40.50.2000">
    <property type="entry name" value="Glycogen Phosphorylase B"/>
    <property type="match status" value="5"/>
</dbReference>
<dbReference type="PANTHER" id="PTHR42655">
    <property type="entry name" value="GLYCOGEN PHOSPHORYLASE"/>
    <property type="match status" value="1"/>
</dbReference>
<dbReference type="InterPro" id="IPR011834">
    <property type="entry name" value="Agluc_phsphrylas"/>
</dbReference>
<dbReference type="PANTHER" id="PTHR42655:SF1">
    <property type="entry name" value="GLYCOGEN PHOSPHORYLASE"/>
    <property type="match status" value="1"/>
</dbReference>
<dbReference type="SUPFAM" id="SSF53756">
    <property type="entry name" value="UDP-Glycosyltransferase/glycogen phosphorylase"/>
    <property type="match status" value="2"/>
</dbReference>
<dbReference type="Proteomes" id="UP000663929">
    <property type="component" value="Chromosome"/>
</dbReference>
<protein>
    <submittedName>
        <fullName evidence="7">Alpha-glucan family phosphorylase</fullName>
    </submittedName>
</protein>
<sequence>MISPPREPTDSYYVFEVCWELGEKSGSTRQVLLGKALKMSRIYGDHYYLIAPHPDQAEDAHIWFAPEPFEAKWLGGLAERGLRVLTGRWKVPGNPRCLLVDFSGAYRSKGEILEWLWHNYRVDSVNADWDYLEPVLFGYRAGQIIANFAEERARGRDVLAQWHNWHVGAGLLYLKQTRPEVAQVFTAHHTVLGRGIAGTGENLINSMEKIHTQERAAALGVMAKVSLEAACMTEADCLTAISAITATEIQVFHDLQPGLILPNALPDPFPNKDYLQPERRLAIRDELFRLTEAMTNQKLDRAKTSLVLTSGRYEYVNKGLNLILDSLPLMEESLEQSDRHMVLFLLMPCGAKAPKTELLNALNGVSPVSKPQLITHELSLPEDDPLLAHLERLDIRNEAADHIKVIFIPTQLDGSDAILPRHFLELIPAFDLSVYPSHYQSWGFSAMESLACGVPTITSDLSGFGNWIAESVQHPEACYVMPRAQADYEQATRDLAEHMLRGIGPAEPTQVEKRRSQAKEIADAIHWTVYIRYYLEAYHEAVLTRDRRFHGQGNTHPETIWEDRPTGHPLESQDHLRPIMKPFTVLNILPTSLTRLRELAYNLWWSWHPDAETLFRDLSPDVWFEASHNPVELLDSVPQETLDKAAQDPIFLDRLDRVLASFDAYQTQRRERMAKPEIAYFSYQFGIHECLPLYQNSSGITAGDYLKSASDLSAPVIAVGLAFHRGHYVQKFDLQGHPLHEPLESDFTSLPLRPLKREDGSLFLTTLVFPGRKVTVQIWLVQVGAVSLYLLDTDHPDNHERDRHITRDCNPSDNELRLQQYMILGIGGCNLIRELGFAPQVWHLNDCSGALAALSRAAYLIHHTNLDFEAAWEFVRQSTLVTLHQAGKHPDLDSGAFDEDTMRPYFSIYRHALDTSWSQIMALGAWPESSRPEPLGQVSAPPDGARSKAQRSEPGHHHFSMTLLAIRASGTVVAKSQTHRESLRHRLQTIAPGFHYSELPITCVTEGIHAASWLADPIQKLLSRNIGEHWRSETDTTPDWNSLREIPDKDLRRIRQELKSKLVHDVRRHLEHTWHKRRDSPSLLTKIIGNMREDALIIGFSHDFTPHSRANLLFRDPATLARIVNLEDRPVMVFFTDKIQPGDTFGEKLLENAYRLCREEEFLGKLIFLEDYGIAMAKRLVQGCDLWLNAPVVPASATGLSGIKAALNGALNLSIPAGWWVEGDNGENGWTIGKNLQNESQDYQDEFDSQHLYLLLEQTVIPAYFKDCLVGPSASWLTKSKESMIAAISHFTSSRVGHEYRQRYYLPIQERFRQLSELEYAATRSLAAEKARIDKAWPHTRIVEARVEVLREESVCHGQKVPILVEVHHPDLPPEALRVEFVSARRDHDGQFHELVVMPLALTERTECSSRWKGTYVPTRNGLKAYGIRVVPSSEGIDLSHPLVKWAP</sequence>
<evidence type="ECO:0000313" key="8">
    <source>
        <dbReference type="Proteomes" id="UP000663929"/>
    </source>
</evidence>
<organism evidence="7 8">
    <name type="scientific">Sulfidibacter corallicola</name>
    <dbReference type="NCBI Taxonomy" id="2818388"/>
    <lineage>
        <taxon>Bacteria</taxon>
        <taxon>Pseudomonadati</taxon>
        <taxon>Acidobacteriota</taxon>
        <taxon>Holophagae</taxon>
        <taxon>Acanthopleuribacterales</taxon>
        <taxon>Acanthopleuribacteraceae</taxon>
        <taxon>Sulfidibacter</taxon>
    </lineage>
</organism>
<keyword evidence="2" id="KW-0021">Allosteric enzyme</keyword>
<comment type="catalytic activity">
    <reaction evidence="1">
        <text>[(1-&gt;4)-alpha-D-glucosyl](n) + phosphate = [(1-&gt;4)-alpha-D-glucosyl](n-1) + alpha-D-glucose 1-phosphate</text>
        <dbReference type="Rhea" id="RHEA:41732"/>
        <dbReference type="Rhea" id="RHEA-COMP:9584"/>
        <dbReference type="Rhea" id="RHEA-COMP:9586"/>
        <dbReference type="ChEBI" id="CHEBI:15444"/>
        <dbReference type="ChEBI" id="CHEBI:43474"/>
        <dbReference type="ChEBI" id="CHEBI:58601"/>
        <dbReference type="EC" id="2.4.1.1"/>
    </reaction>
</comment>
<proteinExistence type="predicted"/>
<feature type="domain" description="DUF3417" evidence="6">
    <location>
        <begin position="589"/>
        <end position="691"/>
    </location>
</feature>
<evidence type="ECO:0000256" key="3">
    <source>
        <dbReference type="ARBA" id="ARBA00022676"/>
    </source>
</evidence>
<dbReference type="InterPro" id="IPR052182">
    <property type="entry name" value="Glycogen/Maltodextrin_Phosph"/>
</dbReference>
<keyword evidence="8" id="KW-1185">Reference proteome</keyword>
<evidence type="ECO:0000256" key="2">
    <source>
        <dbReference type="ARBA" id="ARBA00022533"/>
    </source>
</evidence>
<dbReference type="KEGG" id="scor:J3U87_21075"/>
<dbReference type="RefSeq" id="WP_237377747.1">
    <property type="nucleotide sequence ID" value="NZ_CP071793.1"/>
</dbReference>
<dbReference type="GO" id="GO:0030170">
    <property type="term" value="F:pyridoxal phosphate binding"/>
    <property type="evidence" value="ECO:0007669"/>
    <property type="project" value="InterPro"/>
</dbReference>
<gene>
    <name evidence="7" type="primary">glgP</name>
    <name evidence="7" type="ORF">J3U87_21075</name>
</gene>
<dbReference type="NCBIfam" id="TIGR02094">
    <property type="entry name" value="more_P_ylases"/>
    <property type="match status" value="2"/>
</dbReference>